<evidence type="ECO:0000313" key="3">
    <source>
        <dbReference type="Proteomes" id="UP000628854"/>
    </source>
</evidence>
<gene>
    <name evidence="2" type="ORF">GCM10011503_32220</name>
</gene>
<organism evidence="2 3">
    <name type="scientific">Henriciella pelagia</name>
    <dbReference type="NCBI Taxonomy" id="1977912"/>
    <lineage>
        <taxon>Bacteria</taxon>
        <taxon>Pseudomonadati</taxon>
        <taxon>Pseudomonadota</taxon>
        <taxon>Alphaproteobacteria</taxon>
        <taxon>Hyphomonadales</taxon>
        <taxon>Hyphomonadaceae</taxon>
        <taxon>Henriciella</taxon>
    </lineage>
</organism>
<reference evidence="3" key="1">
    <citation type="journal article" date="2019" name="Int. J. Syst. Evol. Microbiol.">
        <title>The Global Catalogue of Microorganisms (GCM) 10K type strain sequencing project: providing services to taxonomists for standard genome sequencing and annotation.</title>
        <authorList>
            <consortium name="The Broad Institute Genomics Platform"/>
            <consortium name="The Broad Institute Genome Sequencing Center for Infectious Disease"/>
            <person name="Wu L."/>
            <person name="Ma J."/>
        </authorList>
    </citation>
    <scope>NUCLEOTIDE SEQUENCE [LARGE SCALE GENOMIC DNA]</scope>
    <source>
        <strain evidence="3">CGMCC 1.15928</strain>
    </source>
</reference>
<evidence type="ECO:0000313" key="2">
    <source>
        <dbReference type="EMBL" id="GGB80989.1"/>
    </source>
</evidence>
<dbReference type="Proteomes" id="UP000628854">
    <property type="component" value="Unassembled WGS sequence"/>
</dbReference>
<feature type="compositionally biased region" description="Basic and acidic residues" evidence="1">
    <location>
        <begin position="66"/>
        <end position="76"/>
    </location>
</feature>
<proteinExistence type="predicted"/>
<dbReference type="EMBL" id="BMKF01000003">
    <property type="protein sequence ID" value="GGB80989.1"/>
    <property type="molecule type" value="Genomic_DNA"/>
</dbReference>
<accession>A0ABQ1JX39</accession>
<sequence>MGVIADNMSVLTSRKFFTPYGEKIAGPACNADNTGPPTAPFCTSTQLTGPADPSDAGPPATARPRPGVERDRHAFE</sequence>
<keyword evidence="3" id="KW-1185">Reference proteome</keyword>
<feature type="compositionally biased region" description="Polar residues" evidence="1">
    <location>
        <begin position="31"/>
        <end position="47"/>
    </location>
</feature>
<name>A0ABQ1JX39_9PROT</name>
<evidence type="ECO:0000256" key="1">
    <source>
        <dbReference type="SAM" id="MobiDB-lite"/>
    </source>
</evidence>
<comment type="caution">
    <text evidence="2">The sequence shown here is derived from an EMBL/GenBank/DDBJ whole genome shotgun (WGS) entry which is preliminary data.</text>
</comment>
<feature type="region of interest" description="Disordered" evidence="1">
    <location>
        <begin position="31"/>
        <end position="76"/>
    </location>
</feature>
<feature type="compositionally biased region" description="Low complexity" evidence="1">
    <location>
        <begin position="48"/>
        <end position="65"/>
    </location>
</feature>
<protein>
    <submittedName>
        <fullName evidence="2">Uncharacterized protein</fullName>
    </submittedName>
</protein>